<gene>
    <name evidence="2" type="ORF">HUT08_25405</name>
</gene>
<feature type="compositionally biased region" description="Low complexity" evidence="1">
    <location>
        <begin position="50"/>
        <end position="59"/>
    </location>
</feature>
<dbReference type="EMBL" id="CP054929">
    <property type="protein sequence ID" value="QKW52320.1"/>
    <property type="molecule type" value="Genomic_DNA"/>
</dbReference>
<organism evidence="2 3">
    <name type="scientific">Streptomyces buecherae</name>
    <dbReference type="NCBI Taxonomy" id="2763006"/>
    <lineage>
        <taxon>Bacteria</taxon>
        <taxon>Bacillati</taxon>
        <taxon>Actinomycetota</taxon>
        <taxon>Actinomycetes</taxon>
        <taxon>Kitasatosporales</taxon>
        <taxon>Streptomycetaceae</taxon>
        <taxon>Streptomyces</taxon>
    </lineage>
</organism>
<feature type="region of interest" description="Disordered" evidence="1">
    <location>
        <begin position="29"/>
        <end position="61"/>
    </location>
</feature>
<dbReference type="AlphaFoldDB" id="A0A7H8NCW4"/>
<sequence length="377" mass="39889">MSLPAAITVEFDSAAGADELLAQELADLVDPHRSEEWPPTSTTARRPAEAESPPAVARADSARADTFACRGVVIVRDGRELLGWGRLLQPPGESAAVVFDHTLAIGVRRRPPTGRHGTREDTPEPPCEAELLTLLIRHAAAHAKELGFATINWSGPDTSAVGRAADALGARVDGELGRHWTVPDLKAWAPPPGLPPVLLREAPRPFPPGPHPAVERYVRLYNTVHAQHDRRAGGVPRDLVDALPGCDEAGTAAARSCPGDHAVPEPPWDAASVDAYLAHRAPQGHVLDLLGADGSLTAQLAADLIDGRALLEVAAPLDTPPTELAAAIAGLIAHLRTVSADTADLDIREIADPPLRRAAELLGARITSRWQAYALTL</sequence>
<keyword evidence="3" id="KW-1185">Reference proteome</keyword>
<dbReference type="RefSeq" id="WP_176164024.1">
    <property type="nucleotide sequence ID" value="NZ_CP054929.1"/>
</dbReference>
<evidence type="ECO:0000256" key="1">
    <source>
        <dbReference type="SAM" id="MobiDB-lite"/>
    </source>
</evidence>
<evidence type="ECO:0000313" key="2">
    <source>
        <dbReference type="EMBL" id="QKW52320.1"/>
    </source>
</evidence>
<name>A0A7H8NCW4_9ACTN</name>
<accession>A0A7H8NCW4</accession>
<protein>
    <submittedName>
        <fullName evidence="2">Uncharacterized protein</fullName>
    </submittedName>
</protein>
<proteinExistence type="predicted"/>
<reference evidence="2 3" key="1">
    <citation type="submission" date="2020-06" db="EMBL/GenBank/DDBJ databases">
        <title>Genome mining for natural products.</title>
        <authorList>
            <person name="Zhang B."/>
            <person name="Shi J."/>
            <person name="Ge H."/>
        </authorList>
    </citation>
    <scope>NUCLEOTIDE SEQUENCE [LARGE SCALE GENOMIC DNA]</scope>
    <source>
        <strain evidence="2 3">NA00687</strain>
    </source>
</reference>
<evidence type="ECO:0000313" key="3">
    <source>
        <dbReference type="Proteomes" id="UP000509303"/>
    </source>
</evidence>
<dbReference type="Proteomes" id="UP000509303">
    <property type="component" value="Chromosome"/>
</dbReference>